<dbReference type="RefSeq" id="WP_143891201.1">
    <property type="nucleotide sequence ID" value="NZ_VJNB01000011.1"/>
</dbReference>
<dbReference type="PANTHER" id="PTHR23419:SF8">
    <property type="entry name" value="FI09726P"/>
    <property type="match status" value="1"/>
</dbReference>
<dbReference type="SUPFAM" id="SSF54913">
    <property type="entry name" value="GlnB-like"/>
    <property type="match status" value="1"/>
</dbReference>
<dbReference type="OrthoDB" id="37622at2"/>
<dbReference type="InterPro" id="IPR004323">
    <property type="entry name" value="Ion_tolerance_CutA"/>
</dbReference>
<keyword evidence="3" id="KW-1185">Reference proteome</keyword>
<dbReference type="InterPro" id="IPR015867">
    <property type="entry name" value="N-reg_PII/ATP_PRibTrfase_C"/>
</dbReference>
<dbReference type="Pfam" id="PF03091">
    <property type="entry name" value="CutA1"/>
    <property type="match status" value="1"/>
</dbReference>
<dbReference type="InterPro" id="IPR011322">
    <property type="entry name" value="N-reg_PII-like_a/b"/>
</dbReference>
<dbReference type="Proteomes" id="UP000315736">
    <property type="component" value="Unassembled WGS sequence"/>
</dbReference>
<dbReference type="GO" id="GO:0010038">
    <property type="term" value="P:response to metal ion"/>
    <property type="evidence" value="ECO:0007669"/>
    <property type="project" value="InterPro"/>
</dbReference>
<proteinExistence type="inferred from homology"/>
<accession>A0A554W572</accession>
<dbReference type="PANTHER" id="PTHR23419">
    <property type="entry name" value="DIVALENT CATION TOLERANCE CUTA-RELATED"/>
    <property type="match status" value="1"/>
</dbReference>
<comment type="similarity">
    <text evidence="1">Belongs to the CutA family.</text>
</comment>
<dbReference type="Gene3D" id="3.30.70.120">
    <property type="match status" value="1"/>
</dbReference>
<evidence type="ECO:0000313" key="2">
    <source>
        <dbReference type="EMBL" id="TSE18721.1"/>
    </source>
</evidence>
<comment type="caution">
    <text evidence="2">The sequence shown here is derived from an EMBL/GenBank/DDBJ whole genome shotgun (WGS) entry which is preliminary data.</text>
</comment>
<evidence type="ECO:0000256" key="1">
    <source>
        <dbReference type="ARBA" id="ARBA00010169"/>
    </source>
</evidence>
<protein>
    <submittedName>
        <fullName evidence="2">Divalent-cation tolerance protein CutA</fullName>
    </submittedName>
</protein>
<reference evidence="2 3" key="1">
    <citation type="submission" date="2019-07" db="EMBL/GenBank/DDBJ databases">
        <title>Tepidimonas alkaliphilus YIM 72238 draft genome.</title>
        <authorList>
            <person name="Da Costa M.S."/>
            <person name="Froufe H.J.C."/>
            <person name="Egas C."/>
            <person name="Albuquerque L."/>
        </authorList>
    </citation>
    <scope>NUCLEOTIDE SEQUENCE [LARGE SCALE GENOMIC DNA]</scope>
    <source>
        <strain evidence="2 3">YIM 72238</strain>
    </source>
</reference>
<dbReference type="AlphaFoldDB" id="A0A554W572"/>
<gene>
    <name evidence="2" type="primary">cutA</name>
    <name evidence="2" type="ORF">Talka_02013</name>
</gene>
<organism evidence="2 3">
    <name type="scientific">Tepidimonas alkaliphilus</name>
    <dbReference type="NCBI Taxonomy" id="2588942"/>
    <lineage>
        <taxon>Bacteria</taxon>
        <taxon>Pseudomonadati</taxon>
        <taxon>Pseudomonadota</taxon>
        <taxon>Betaproteobacteria</taxon>
        <taxon>Burkholderiales</taxon>
        <taxon>Tepidimonas</taxon>
    </lineage>
</organism>
<dbReference type="GO" id="GO:0005507">
    <property type="term" value="F:copper ion binding"/>
    <property type="evidence" value="ECO:0007669"/>
    <property type="project" value="TreeGrafter"/>
</dbReference>
<name>A0A554W572_9BURK</name>
<dbReference type="EMBL" id="VJNB01000011">
    <property type="protein sequence ID" value="TSE18721.1"/>
    <property type="molecule type" value="Genomic_DNA"/>
</dbReference>
<evidence type="ECO:0000313" key="3">
    <source>
        <dbReference type="Proteomes" id="UP000315736"/>
    </source>
</evidence>
<sequence length="109" mass="12556">MASDLIAVMTTLPDEASAQALAEHLVHHRWAACVQWHAIDSVYEWHGRLQCDREWRLLAKCRRADWTAVCDAIRAQHPYELPAIWCSPIETSEAYGDWVKQQTERPEAS</sequence>